<dbReference type="KEGG" id="bmei:Spa11_39850"/>
<dbReference type="AlphaFoldDB" id="A0A518KD79"/>
<dbReference type="InterPro" id="IPR007941">
    <property type="entry name" value="DUF726"/>
</dbReference>
<accession>A0A518KD79</accession>
<evidence type="ECO:0000256" key="3">
    <source>
        <dbReference type="ARBA" id="ARBA00022989"/>
    </source>
</evidence>
<dbReference type="EMBL" id="CP036349">
    <property type="protein sequence ID" value="QDV75763.1"/>
    <property type="molecule type" value="Genomic_DNA"/>
</dbReference>
<name>A0A518KD79_9BACT</name>
<dbReference type="PANTHER" id="PTHR17920">
    <property type="entry name" value="TRANSMEMBRANE AND COILED-COIL DOMAIN-CONTAINING PROTEIN 4 TMCO4"/>
    <property type="match status" value="1"/>
</dbReference>
<dbReference type="Proteomes" id="UP000316426">
    <property type="component" value="Chromosome"/>
</dbReference>
<evidence type="ECO:0000313" key="5">
    <source>
        <dbReference type="EMBL" id="QDV75763.1"/>
    </source>
</evidence>
<evidence type="ECO:0008006" key="7">
    <source>
        <dbReference type="Google" id="ProtNLM"/>
    </source>
</evidence>
<dbReference type="RefSeq" id="WP_145115654.1">
    <property type="nucleotide sequence ID" value="NZ_CP036349.1"/>
</dbReference>
<gene>
    <name evidence="5" type="ORF">Spa11_39850</name>
</gene>
<keyword evidence="4" id="KW-0472">Membrane</keyword>
<sequence length="263" mass="28437">MPAPALIAVDSEQTSASRVNIFVHGYRSMASPAEVEAARLRVQRTGVTGASYLFRWMAGSWGDSATFTGLRAAAKAGRIRYALSPMSLLIDAGVIGLHEVAQFKRMERRAEQVGRELPSLIAEIAEGRPVNLIGHSLGARVVHQTLRGAHAADLTISDVVLLAGAADLDAADWEQCVRGIHGTLYNLYSPRDRILRMTPDLRRRIGCRPLPDVVVDGVSKVVNHASADVSHVAHWTQLAELLPKVWTACQATPETEATPAVEP</sequence>
<evidence type="ECO:0000256" key="1">
    <source>
        <dbReference type="ARBA" id="ARBA00004141"/>
    </source>
</evidence>
<comment type="subcellular location">
    <subcellularLocation>
        <location evidence="1">Membrane</location>
        <topology evidence="1">Multi-pass membrane protein</topology>
    </subcellularLocation>
</comment>
<keyword evidence="3" id="KW-1133">Transmembrane helix</keyword>
<dbReference type="GO" id="GO:0016020">
    <property type="term" value="C:membrane"/>
    <property type="evidence" value="ECO:0007669"/>
    <property type="project" value="UniProtKB-SubCell"/>
</dbReference>
<dbReference type="InterPro" id="IPR029058">
    <property type="entry name" value="AB_hydrolase_fold"/>
</dbReference>
<keyword evidence="2" id="KW-0812">Transmembrane</keyword>
<dbReference type="PANTHER" id="PTHR17920:SF3">
    <property type="entry name" value="TRANSMEMBRANE AND COILED-COIL DOMAIN-CONTAINING PROTEIN 4"/>
    <property type="match status" value="1"/>
</dbReference>
<keyword evidence="6" id="KW-1185">Reference proteome</keyword>
<dbReference type="Gene3D" id="3.40.50.1820">
    <property type="entry name" value="alpha/beta hydrolase"/>
    <property type="match status" value="1"/>
</dbReference>
<evidence type="ECO:0000256" key="4">
    <source>
        <dbReference type="ARBA" id="ARBA00023136"/>
    </source>
</evidence>
<protein>
    <recommendedName>
        <fullName evidence="7">Alpha/beta hydrolase family protein</fullName>
    </recommendedName>
</protein>
<evidence type="ECO:0000256" key="2">
    <source>
        <dbReference type="ARBA" id="ARBA00022692"/>
    </source>
</evidence>
<proteinExistence type="predicted"/>
<dbReference type="Pfam" id="PF05277">
    <property type="entry name" value="DUF726"/>
    <property type="match status" value="1"/>
</dbReference>
<evidence type="ECO:0000313" key="6">
    <source>
        <dbReference type="Proteomes" id="UP000316426"/>
    </source>
</evidence>
<reference evidence="5 6" key="1">
    <citation type="submission" date="2019-02" db="EMBL/GenBank/DDBJ databases">
        <title>Deep-cultivation of Planctomycetes and their phenomic and genomic characterization uncovers novel biology.</title>
        <authorList>
            <person name="Wiegand S."/>
            <person name="Jogler M."/>
            <person name="Boedeker C."/>
            <person name="Pinto D."/>
            <person name="Vollmers J."/>
            <person name="Rivas-Marin E."/>
            <person name="Kohn T."/>
            <person name="Peeters S.H."/>
            <person name="Heuer A."/>
            <person name="Rast P."/>
            <person name="Oberbeckmann S."/>
            <person name="Bunk B."/>
            <person name="Jeske O."/>
            <person name="Meyerdierks A."/>
            <person name="Storesund J.E."/>
            <person name="Kallscheuer N."/>
            <person name="Luecker S."/>
            <person name="Lage O.M."/>
            <person name="Pohl T."/>
            <person name="Merkel B.J."/>
            <person name="Hornburger P."/>
            <person name="Mueller R.-W."/>
            <person name="Bruemmer F."/>
            <person name="Labrenz M."/>
            <person name="Spormann A.M."/>
            <person name="Op den Camp H."/>
            <person name="Overmann J."/>
            <person name="Amann R."/>
            <person name="Jetten M.S.M."/>
            <person name="Mascher T."/>
            <person name="Medema M.H."/>
            <person name="Devos D.P."/>
            <person name="Kaster A.-K."/>
            <person name="Ovreas L."/>
            <person name="Rohde M."/>
            <person name="Galperin M.Y."/>
            <person name="Jogler C."/>
        </authorList>
    </citation>
    <scope>NUCLEOTIDE SEQUENCE [LARGE SCALE GENOMIC DNA]</scope>
    <source>
        <strain evidence="5 6">Spa11</strain>
    </source>
</reference>
<organism evidence="5 6">
    <name type="scientific">Botrimarina mediterranea</name>
    <dbReference type="NCBI Taxonomy" id="2528022"/>
    <lineage>
        <taxon>Bacteria</taxon>
        <taxon>Pseudomonadati</taxon>
        <taxon>Planctomycetota</taxon>
        <taxon>Planctomycetia</taxon>
        <taxon>Pirellulales</taxon>
        <taxon>Lacipirellulaceae</taxon>
        <taxon>Botrimarina</taxon>
    </lineage>
</organism>
<dbReference type="SUPFAM" id="SSF53474">
    <property type="entry name" value="alpha/beta-Hydrolases"/>
    <property type="match status" value="1"/>
</dbReference>